<evidence type="ECO:0000256" key="7">
    <source>
        <dbReference type="ARBA" id="ARBA00021706"/>
    </source>
</evidence>
<feature type="binding site" evidence="13">
    <location>
        <position position="179"/>
    </location>
    <ligand>
        <name>alpha-D-mannose 1-phosphate</name>
        <dbReference type="ChEBI" id="CHEBI:58409"/>
    </ligand>
</feature>
<feature type="domain" description="Tyrosine-protein kinase ephrin type A/B receptor-like" evidence="16">
    <location>
        <begin position="1150"/>
        <end position="1184"/>
    </location>
</feature>
<dbReference type="Proteomes" id="UP000239649">
    <property type="component" value="Unassembled WGS sequence"/>
</dbReference>
<evidence type="ECO:0000256" key="15">
    <source>
        <dbReference type="RuleBase" id="RU361118"/>
    </source>
</evidence>
<feature type="binding site" evidence="14">
    <location>
        <position position="218"/>
    </location>
    <ligand>
        <name>Mg(2+)</name>
        <dbReference type="ChEBI" id="CHEBI:18420"/>
        <label>1</label>
    </ligand>
</feature>
<keyword evidence="10 14" id="KW-0460">Magnesium</keyword>
<dbReference type="SFLD" id="SFLDS00003">
    <property type="entry name" value="Haloacid_Dehalogenase"/>
    <property type="match status" value="1"/>
</dbReference>
<dbReference type="SMART" id="SM01411">
    <property type="entry name" value="Ephrin_rec_like"/>
    <property type="match status" value="10"/>
</dbReference>
<dbReference type="FunFam" id="3.30.1240.20:FF:000001">
    <property type="entry name" value="Phosphomannomutase"/>
    <property type="match status" value="1"/>
</dbReference>
<feature type="binding site" evidence="13">
    <location>
        <position position="19"/>
    </location>
    <ligand>
        <name>alpha-D-mannose 1-phosphate</name>
        <dbReference type="ChEBI" id="CHEBI:58409"/>
    </ligand>
</feature>
<feature type="binding site" evidence="14">
    <location>
        <position position="206"/>
    </location>
    <ligand>
        <name>Mg(2+)</name>
        <dbReference type="ChEBI" id="CHEBI:18420"/>
        <label>1</label>
    </ligand>
</feature>
<dbReference type="GO" id="GO:0046872">
    <property type="term" value="F:metal ion binding"/>
    <property type="evidence" value="ECO:0007669"/>
    <property type="project" value="UniProtKB-KW"/>
</dbReference>
<feature type="binding site" evidence="14">
    <location>
        <position position="12"/>
    </location>
    <ligand>
        <name>Mg(2+)</name>
        <dbReference type="ChEBI" id="CHEBI:18420"/>
        <label>1</label>
    </ligand>
</feature>
<dbReference type="EC" id="5.4.2.8" evidence="6 15"/>
<comment type="function">
    <text evidence="15">Catalyzes the interconversion of mannose-6-phosphate to mannose-1-phosphate, the precursor for the synthesis of GDP-mannose. GDP-mannose is an essential sugar nucleotide for the synthesis of D-mannose-containing cell wall polysaccharides (galactomannans and glucomannans), glycolipids, glycoproteins and the antioxidant L-ascorbate.</text>
</comment>
<dbReference type="SUPFAM" id="SSF56784">
    <property type="entry name" value="HAD-like"/>
    <property type="match status" value="1"/>
</dbReference>
<evidence type="ECO:0000256" key="3">
    <source>
        <dbReference type="ARBA" id="ARBA00004699"/>
    </source>
</evidence>
<feature type="binding site" evidence="14">
    <location>
        <position position="223"/>
    </location>
    <ligand>
        <name>Mg(2+)</name>
        <dbReference type="ChEBI" id="CHEBI:18420"/>
        <label>1</label>
    </ligand>
</feature>
<dbReference type="InterPro" id="IPR006379">
    <property type="entry name" value="HAD-SF_hydro_IIB"/>
</dbReference>
<dbReference type="GO" id="GO:0005829">
    <property type="term" value="C:cytosol"/>
    <property type="evidence" value="ECO:0007669"/>
    <property type="project" value="TreeGrafter"/>
</dbReference>
<evidence type="ECO:0000256" key="9">
    <source>
        <dbReference type="ARBA" id="ARBA00022723"/>
    </source>
</evidence>
<feature type="binding site" evidence="13">
    <location>
        <position position="121"/>
    </location>
    <ligand>
        <name>alpha-D-mannose 1-phosphate</name>
        <dbReference type="ChEBI" id="CHEBI:58409"/>
    </ligand>
</feature>
<evidence type="ECO:0000256" key="4">
    <source>
        <dbReference type="ARBA" id="ARBA00009736"/>
    </source>
</evidence>
<dbReference type="Pfam" id="PF07699">
    <property type="entry name" value="Ephrin_rec_like"/>
    <property type="match status" value="3"/>
</dbReference>
<dbReference type="GO" id="GO:0006013">
    <property type="term" value="P:mannose metabolic process"/>
    <property type="evidence" value="ECO:0007669"/>
    <property type="project" value="TreeGrafter"/>
</dbReference>
<evidence type="ECO:0000256" key="1">
    <source>
        <dbReference type="ARBA" id="ARBA00000586"/>
    </source>
</evidence>
<evidence type="ECO:0000256" key="11">
    <source>
        <dbReference type="ARBA" id="ARBA00023235"/>
    </source>
</evidence>
<dbReference type="Gene3D" id="2.10.50.10">
    <property type="entry name" value="Tumor Necrosis Factor Receptor, subunit A, domain 2"/>
    <property type="match status" value="5"/>
</dbReference>
<feature type="domain" description="Tyrosine-protein kinase ephrin type A/B receptor-like" evidence="16">
    <location>
        <begin position="1277"/>
        <end position="1310"/>
    </location>
</feature>
<dbReference type="InterPro" id="IPR009030">
    <property type="entry name" value="Growth_fac_rcpt_cys_sf"/>
</dbReference>
<dbReference type="InterPro" id="IPR043169">
    <property type="entry name" value="PMM_cap"/>
</dbReference>
<dbReference type="GO" id="GO:0006487">
    <property type="term" value="P:protein N-linked glycosylation"/>
    <property type="evidence" value="ECO:0007669"/>
    <property type="project" value="TreeGrafter"/>
</dbReference>
<keyword evidence="9 14" id="KW-0479">Metal-binding</keyword>
<feature type="binding site" evidence="13">
    <location>
        <position position="177"/>
    </location>
    <ligand>
        <name>alpha-D-mannose 1-phosphate</name>
        <dbReference type="ChEBI" id="CHEBI:58409"/>
    </ligand>
</feature>
<feature type="binding site" evidence="13">
    <location>
        <position position="132"/>
    </location>
    <ligand>
        <name>alpha-D-mannose 1-phosphate</name>
        <dbReference type="ChEBI" id="CHEBI:58409"/>
    </ligand>
</feature>
<evidence type="ECO:0000256" key="14">
    <source>
        <dbReference type="PIRSR" id="PIRSR605002-3"/>
    </source>
</evidence>
<dbReference type="NCBIfam" id="TIGR01484">
    <property type="entry name" value="HAD-SF-IIB"/>
    <property type="match status" value="1"/>
</dbReference>
<proteinExistence type="inferred from homology"/>
<evidence type="ECO:0000256" key="8">
    <source>
        <dbReference type="ARBA" id="ARBA00022490"/>
    </source>
</evidence>
<evidence type="ECO:0000256" key="5">
    <source>
        <dbReference type="ARBA" id="ARBA00011738"/>
    </source>
</evidence>
<comment type="cofactor">
    <cofactor evidence="14">
        <name>Mg(2+)</name>
        <dbReference type="ChEBI" id="CHEBI:18420"/>
    </cofactor>
</comment>
<evidence type="ECO:0000256" key="12">
    <source>
        <dbReference type="PIRSR" id="PIRSR605002-1"/>
    </source>
</evidence>
<dbReference type="STRING" id="554055.A0A2P6VMF8"/>
<dbReference type="PANTHER" id="PTHR10466">
    <property type="entry name" value="PHOSPHOMANNOMUTASE"/>
    <property type="match status" value="1"/>
</dbReference>
<organism evidence="17 18">
    <name type="scientific">Micractinium conductrix</name>
    <dbReference type="NCBI Taxonomy" id="554055"/>
    <lineage>
        <taxon>Eukaryota</taxon>
        <taxon>Viridiplantae</taxon>
        <taxon>Chlorophyta</taxon>
        <taxon>core chlorophytes</taxon>
        <taxon>Trebouxiophyceae</taxon>
        <taxon>Chlorellales</taxon>
        <taxon>Chlorellaceae</taxon>
        <taxon>Chlorella clade</taxon>
        <taxon>Micractinium</taxon>
    </lineage>
</organism>
<feature type="domain" description="Tyrosine-protein kinase ephrin type A/B receptor-like" evidence="16">
    <location>
        <begin position="489"/>
        <end position="532"/>
    </location>
</feature>
<dbReference type="CDD" id="cd02585">
    <property type="entry name" value="HAD_PMM"/>
    <property type="match status" value="1"/>
</dbReference>
<reference evidence="17 18" key="1">
    <citation type="journal article" date="2018" name="Plant J.">
        <title>Genome sequences of Chlorella sorokiniana UTEX 1602 and Micractinium conductrix SAG 241.80: implications to maltose excretion by a green alga.</title>
        <authorList>
            <person name="Arriola M.B."/>
            <person name="Velmurugan N."/>
            <person name="Zhang Y."/>
            <person name="Plunkett M.H."/>
            <person name="Hondzo H."/>
            <person name="Barney B.M."/>
        </authorList>
    </citation>
    <scope>NUCLEOTIDE SEQUENCE [LARGE SCALE GENOMIC DNA]</scope>
    <source>
        <strain evidence="17 18">SAG 241.80</strain>
    </source>
</reference>
<comment type="subunit">
    <text evidence="5 15">Homodimer.</text>
</comment>
<feature type="active site" description="Nucleophile" evidence="12">
    <location>
        <position position="10"/>
    </location>
</feature>
<evidence type="ECO:0000259" key="16">
    <source>
        <dbReference type="Pfam" id="PF07699"/>
    </source>
</evidence>
<dbReference type="InterPro" id="IPR011641">
    <property type="entry name" value="Tyr-kin_ephrin_A/B_rcpt-like"/>
</dbReference>
<accession>A0A2P6VMF8</accession>
<evidence type="ECO:0000313" key="18">
    <source>
        <dbReference type="Proteomes" id="UP000239649"/>
    </source>
</evidence>
<dbReference type="PANTHER" id="PTHR10466:SF0">
    <property type="entry name" value="PHOSPHOMANNOMUTASE"/>
    <property type="match status" value="1"/>
</dbReference>
<sequence>MTKRVLCLFDVDGTLTEARKVIEPPMVEEMQRLRKLVTIGTVGGSDLAKQMEQLGGSVLTDFDYCFSENGLVAYKGGELLAVQSLSTHLGDANLKDLINFCLKYLADIDIPIKRGTFIEFRNGMINVSPIGRNCSQEERDDFEKHDLATGIRKKFVETLRNKFAHLDLTFSIGGQISFDVFPRGWDKTYCLRFVKQDFDEIHFFGDKTFEGGNDYEIFESPDTVGHTVTGPDDTIRQLRELFPSAEKRRASTESGEMKWDLVAPVDSTDPVAKCLTSLTVAIGAACDVTVSSQQSAGSYVAGMWAADSSIYTQLLECPVGAGATVVPSGSSDAALKTAIQKALRGYVYGLDGAGNYLKDLVINDVDYFAGWVEVSRASGNLKYVITQTDVVDVKTDAAGVLKPVTACTDLPVALRTLCIANPSADAACPGDTYGVLVVPDANKFDALDIAFKVCGLCPAGTVGDGYGCTACPAGQFSKIGGGCEQCPAGTFAPAGSSDCMPCRTGTWSNTVGAEECQECPEDSYSWIPGSTYCLRCVKGIPEACTNGVCPSGVPAEGEEKSSPGTTIVSVSNLAACGLTAATPYEVKAWTKCQAWRTTGANPALQLALRVNGDCSIQISPISDPTCADPTDPVDPSYDAYGDIEFTAYYKTTTQIRSLFAPDTDTSLMLSIDGVSGSTLTLKYFGATTDPKQSESTTYIAGGSPVTCTSTLTITGGKIAGLPASIDVNCPAGSYYSSKEMCPACPQGYRCPGGNGDGALIIPCSANTYNPLLGLGGACQACDASGDWTSYAAAAKCAVAKVDTLCKLADTAGVGMQYDEASQQCQRCPAGTARDDAANTCEPCPAGTFSGEGAAQCQPCPAGQYNPLDGLPDQTSITGIPCIACAVGSMALRAGETASTEADVLDGAVLCDACPAGSFMPQPDTDGAPPLAVACTLCPDFTYRSGDATPENNVCRPVPAGYRLEDSSHTSIGLCPRGQVSFWVDTPTGSLRIPGASTADQTSCLACSALDGAVGNTVGSLQYAHTYAPRKGVSTCLALLSQAPRQKAHKPASQLASHCLPSPFPLLKGMSKCIPCPGGSVPRTSGAGAAAVTDSCQTCANGAYRYAYTISSSCLRCGPGKEVGSSSKMACTSCAVGTFMTLARSALTTTDANSCQSCLLNFYRPTTGATSCLPCPRGQETHDQGNTECTPCAVGYLNNKEGQSCVAAPRGNFVNTTGAYVSTPCPQGTWNDEEASDNCNPCAPGKYSNTFGSTECKTCAAGTFSAGQASSCKDCNPGYFAPAGAAACSPCKPGTYAPDGKSATCKMCPKGYQCSTNALKKVQPCPMGTFSNREGLRSCTPCPSNTYSVGGGPATSPKAVMACIKCPPGSNTRGLVGQSKCQVIRPQVKRLF</sequence>
<gene>
    <name evidence="17" type="ORF">C2E20_2030</name>
</gene>
<dbReference type="SFLD" id="SFLDF00445">
    <property type="entry name" value="alpha-phosphomannomutase"/>
    <property type="match status" value="1"/>
</dbReference>
<dbReference type="EMBL" id="LHPF02000003">
    <property type="protein sequence ID" value="PSC75225.1"/>
    <property type="molecule type" value="Genomic_DNA"/>
</dbReference>
<dbReference type="Pfam" id="PF03332">
    <property type="entry name" value="PMM"/>
    <property type="match status" value="1"/>
</dbReference>
<evidence type="ECO:0000313" key="17">
    <source>
        <dbReference type="EMBL" id="PSC75225.1"/>
    </source>
</evidence>
<feature type="active site" description="Proton donor/acceptor" evidence="12">
    <location>
        <position position="12"/>
    </location>
</feature>
<dbReference type="Gene3D" id="3.40.50.1000">
    <property type="entry name" value="HAD superfamily/HAD-like"/>
    <property type="match status" value="1"/>
</dbReference>
<dbReference type="SFLD" id="SFLDG01143">
    <property type="entry name" value="C2.B.3:_Phosphomannomutase_Lik"/>
    <property type="match status" value="1"/>
</dbReference>
<comment type="subcellular location">
    <subcellularLocation>
        <location evidence="2 15">Cytoplasm</location>
    </subcellularLocation>
</comment>
<dbReference type="SUPFAM" id="SSF57184">
    <property type="entry name" value="Growth factor receptor domain"/>
    <property type="match status" value="4"/>
</dbReference>
<name>A0A2P6VMF8_9CHLO</name>
<dbReference type="GO" id="GO:0004615">
    <property type="term" value="F:phosphomannomutase activity"/>
    <property type="evidence" value="ECO:0007669"/>
    <property type="project" value="UniProtKB-EC"/>
</dbReference>
<evidence type="ECO:0000256" key="13">
    <source>
        <dbReference type="PIRSR" id="PIRSR605002-2"/>
    </source>
</evidence>
<dbReference type="InterPro" id="IPR023214">
    <property type="entry name" value="HAD_sf"/>
</dbReference>
<comment type="catalytic activity">
    <reaction evidence="1 15">
        <text>alpha-D-mannose 1-phosphate = D-mannose 6-phosphate</text>
        <dbReference type="Rhea" id="RHEA:11140"/>
        <dbReference type="ChEBI" id="CHEBI:58409"/>
        <dbReference type="ChEBI" id="CHEBI:58735"/>
        <dbReference type="EC" id="5.4.2.8"/>
    </reaction>
</comment>
<protein>
    <recommendedName>
        <fullName evidence="7 15">Phosphomannomutase</fullName>
        <ecNumber evidence="6 15">5.4.2.8</ecNumber>
    </recommendedName>
</protein>
<dbReference type="GO" id="GO:0009298">
    <property type="term" value="P:GDP-mannose biosynthetic process"/>
    <property type="evidence" value="ECO:0007669"/>
    <property type="project" value="UniProtKB-UniPathway"/>
</dbReference>
<feature type="binding site" evidence="14">
    <location>
        <position position="10"/>
    </location>
    <ligand>
        <name>Mg(2+)</name>
        <dbReference type="ChEBI" id="CHEBI:18420"/>
        <label>1</label>
    </ligand>
</feature>
<keyword evidence="11 15" id="KW-0413">Isomerase</keyword>
<dbReference type="InterPro" id="IPR036412">
    <property type="entry name" value="HAD-like_sf"/>
</dbReference>
<dbReference type="SFLD" id="SFLDG01140">
    <property type="entry name" value="C2.B:_Phosphomannomutase_and_P"/>
    <property type="match status" value="1"/>
</dbReference>
<keyword evidence="18" id="KW-1185">Reference proteome</keyword>
<comment type="pathway">
    <text evidence="3 15">Nucleotide-sugar biosynthesis; GDP-alpha-D-mannose biosynthesis; alpha-D-mannose 1-phosphate from D-fructose 6-phosphate: step 2/2.</text>
</comment>
<dbReference type="Gene3D" id="3.30.1240.20">
    <property type="match status" value="1"/>
</dbReference>
<evidence type="ECO:0000256" key="10">
    <source>
        <dbReference type="ARBA" id="ARBA00022842"/>
    </source>
</evidence>
<comment type="similarity">
    <text evidence="4 15">Belongs to the eukaryotic PMM family.</text>
</comment>
<dbReference type="UniPathway" id="UPA00126">
    <property type="reaction ID" value="UER00424"/>
</dbReference>
<comment type="caution">
    <text evidence="17">The sequence shown here is derived from an EMBL/GenBank/DDBJ whole genome shotgun (WGS) entry which is preliminary data.</text>
</comment>
<dbReference type="InterPro" id="IPR005002">
    <property type="entry name" value="PMM"/>
</dbReference>
<keyword evidence="8 15" id="KW-0963">Cytoplasm</keyword>
<feature type="binding site" evidence="13">
    <location>
        <position position="139"/>
    </location>
    <ligand>
        <name>alpha-D-mannose 1-phosphate</name>
        <dbReference type="ChEBI" id="CHEBI:58409"/>
    </ligand>
</feature>
<evidence type="ECO:0000256" key="6">
    <source>
        <dbReference type="ARBA" id="ARBA00012730"/>
    </source>
</evidence>
<evidence type="ECO:0000256" key="2">
    <source>
        <dbReference type="ARBA" id="ARBA00004496"/>
    </source>
</evidence>
<dbReference type="OrthoDB" id="10264771at2759"/>